<dbReference type="Gene3D" id="3.30.160.60">
    <property type="entry name" value="Classic Zinc Finger"/>
    <property type="match status" value="2"/>
</dbReference>
<dbReference type="Pfam" id="PF00096">
    <property type="entry name" value="zf-C2H2"/>
    <property type="match status" value="1"/>
</dbReference>
<evidence type="ECO:0000259" key="7">
    <source>
        <dbReference type="PROSITE" id="PS50157"/>
    </source>
</evidence>
<gene>
    <name evidence="8" type="primary">Znf397_2</name>
    <name evidence="8" type="ORF">ORTSPA_R05664</name>
</gene>
<dbReference type="SUPFAM" id="SSF57667">
    <property type="entry name" value="beta-beta-alpha zinc fingers"/>
    <property type="match status" value="1"/>
</dbReference>
<dbReference type="EMBL" id="VZTJ01002017">
    <property type="protein sequence ID" value="NXC02173.1"/>
    <property type="molecule type" value="Genomic_DNA"/>
</dbReference>
<keyword evidence="3 5" id="KW-0863">Zinc-finger</keyword>
<evidence type="ECO:0000256" key="5">
    <source>
        <dbReference type="PROSITE-ProRule" id="PRU00042"/>
    </source>
</evidence>
<dbReference type="GO" id="GO:0008270">
    <property type="term" value="F:zinc ion binding"/>
    <property type="evidence" value="ECO:0007669"/>
    <property type="project" value="UniProtKB-KW"/>
</dbReference>
<feature type="non-terminal residue" evidence="8">
    <location>
        <position position="54"/>
    </location>
</feature>
<comment type="caution">
    <text evidence="8">The sequence shown here is derived from an EMBL/GenBank/DDBJ whole genome shotgun (WGS) entry which is preliminary data.</text>
</comment>
<evidence type="ECO:0000313" key="9">
    <source>
        <dbReference type="Proteomes" id="UP000526602"/>
    </source>
</evidence>
<feature type="region of interest" description="Disordered" evidence="6">
    <location>
        <begin position="1"/>
        <end position="20"/>
    </location>
</feature>
<dbReference type="Proteomes" id="UP000526602">
    <property type="component" value="Unassembled WGS sequence"/>
</dbReference>
<feature type="domain" description="C2H2-type" evidence="7">
    <location>
        <begin position="1"/>
        <end position="26"/>
    </location>
</feature>
<dbReference type="GO" id="GO:0000981">
    <property type="term" value="F:DNA-binding transcription factor activity, RNA polymerase II-specific"/>
    <property type="evidence" value="ECO:0007669"/>
    <property type="project" value="TreeGrafter"/>
</dbReference>
<keyword evidence="1" id="KW-0479">Metal-binding</keyword>
<keyword evidence="4" id="KW-0862">Zinc</keyword>
<dbReference type="PROSITE" id="PS00028">
    <property type="entry name" value="ZINC_FINGER_C2H2_1"/>
    <property type="match status" value="1"/>
</dbReference>
<keyword evidence="9" id="KW-1185">Reference proteome</keyword>
<dbReference type="PANTHER" id="PTHR23226">
    <property type="entry name" value="ZINC FINGER AND SCAN DOMAIN-CONTAINING"/>
    <property type="match status" value="1"/>
</dbReference>
<reference evidence="8 9" key="1">
    <citation type="submission" date="2019-09" db="EMBL/GenBank/DDBJ databases">
        <title>Bird 10,000 Genomes (B10K) Project - Family phase.</title>
        <authorList>
            <person name="Zhang G."/>
        </authorList>
    </citation>
    <scope>NUCLEOTIDE SEQUENCE [LARGE SCALE GENOMIC DNA]</scope>
    <source>
        <strain evidence="8">B10K-DU-029-32</strain>
        <tissue evidence="8">Liver or heart</tissue>
    </source>
</reference>
<name>A0A7K8GDD3_ORTSP</name>
<evidence type="ECO:0000256" key="6">
    <source>
        <dbReference type="SAM" id="MobiDB-lite"/>
    </source>
</evidence>
<accession>A0A7K8GDD3</accession>
<evidence type="ECO:0000256" key="1">
    <source>
        <dbReference type="ARBA" id="ARBA00022723"/>
    </source>
</evidence>
<dbReference type="InterPro" id="IPR013087">
    <property type="entry name" value="Znf_C2H2_type"/>
</dbReference>
<evidence type="ECO:0000256" key="3">
    <source>
        <dbReference type="ARBA" id="ARBA00022771"/>
    </source>
</evidence>
<dbReference type="PANTHER" id="PTHR23226:SF377">
    <property type="entry name" value="ZINC FINGER AND SCAN DOMAIN-CONTAINING PROTEIN 20"/>
    <property type="match status" value="1"/>
</dbReference>
<evidence type="ECO:0000256" key="2">
    <source>
        <dbReference type="ARBA" id="ARBA00022737"/>
    </source>
</evidence>
<dbReference type="InterPro" id="IPR036236">
    <property type="entry name" value="Znf_C2H2_sf"/>
</dbReference>
<proteinExistence type="predicted"/>
<dbReference type="GO" id="GO:0000978">
    <property type="term" value="F:RNA polymerase II cis-regulatory region sequence-specific DNA binding"/>
    <property type="evidence" value="ECO:0007669"/>
    <property type="project" value="TreeGrafter"/>
</dbReference>
<dbReference type="FunFam" id="3.30.160.60:FF:002343">
    <property type="entry name" value="Zinc finger protein 33A"/>
    <property type="match status" value="1"/>
</dbReference>
<dbReference type="AlphaFoldDB" id="A0A7K8GDD3"/>
<feature type="domain" description="C2H2-type" evidence="7">
    <location>
        <begin position="27"/>
        <end position="54"/>
    </location>
</feature>
<feature type="non-terminal residue" evidence="8">
    <location>
        <position position="1"/>
    </location>
</feature>
<evidence type="ECO:0000256" key="4">
    <source>
        <dbReference type="ARBA" id="ARBA00022833"/>
    </source>
</evidence>
<keyword evidence="2" id="KW-0677">Repeat</keyword>
<evidence type="ECO:0000313" key="8">
    <source>
        <dbReference type="EMBL" id="NXC02173.1"/>
    </source>
</evidence>
<dbReference type="PROSITE" id="PS50157">
    <property type="entry name" value="ZINC_FINGER_C2H2_2"/>
    <property type="match status" value="2"/>
</dbReference>
<protein>
    <submittedName>
        <fullName evidence="8">ZN397 protein</fullName>
    </submittedName>
</protein>
<organism evidence="8 9">
    <name type="scientific">Orthonyx spaldingii</name>
    <name type="common">Chowchilla</name>
    <dbReference type="NCBI Taxonomy" id="38397"/>
    <lineage>
        <taxon>Eukaryota</taxon>
        <taxon>Metazoa</taxon>
        <taxon>Chordata</taxon>
        <taxon>Craniata</taxon>
        <taxon>Vertebrata</taxon>
        <taxon>Euteleostomi</taxon>
        <taxon>Archelosauria</taxon>
        <taxon>Archosauria</taxon>
        <taxon>Dinosauria</taxon>
        <taxon>Saurischia</taxon>
        <taxon>Theropoda</taxon>
        <taxon>Coelurosauria</taxon>
        <taxon>Aves</taxon>
        <taxon>Neognathae</taxon>
        <taxon>Neoaves</taxon>
        <taxon>Telluraves</taxon>
        <taxon>Australaves</taxon>
        <taxon>Passeriformes</taxon>
        <taxon>Corvoidea</taxon>
        <taxon>Orthonychidae</taxon>
        <taxon>Orthonyx</taxon>
    </lineage>
</organism>
<sequence>CPEGSRRSSRSSDLVVHEQLHDGEKPHKCLECGRTFSVHSRLVRHQTIHTGERP</sequence>